<dbReference type="InterPro" id="IPR008727">
    <property type="entry name" value="PAAR_motif"/>
</dbReference>
<keyword evidence="2" id="KW-1185">Reference proteome</keyword>
<dbReference type="eggNOG" id="COG4104">
    <property type="taxonomic scope" value="Bacteria"/>
</dbReference>
<evidence type="ECO:0000313" key="2">
    <source>
        <dbReference type="Proteomes" id="UP000000593"/>
    </source>
</evidence>
<dbReference type="Proteomes" id="UP000000593">
    <property type="component" value="Chromosome 1"/>
</dbReference>
<name>Q6LUC8_PHOPR</name>
<protein>
    <submittedName>
        <fullName evidence="1">Uncharacterized conserved protein</fullName>
    </submittedName>
</protein>
<dbReference type="HOGENOM" id="CLU_148568_5_0_6"/>
<proteinExistence type="predicted"/>
<gene>
    <name evidence="1" type="primary">WS1163</name>
    <name evidence="1" type="ordered locus">PBPRA0676</name>
</gene>
<dbReference type="AlphaFoldDB" id="Q6LUC8"/>
<dbReference type="RefSeq" id="WP_011217445.1">
    <property type="nucleotide sequence ID" value="NC_006370.1"/>
</dbReference>
<dbReference type="STRING" id="298386.PBPRA0676"/>
<dbReference type="Pfam" id="PF05488">
    <property type="entry name" value="PAAR_motif"/>
    <property type="match status" value="1"/>
</dbReference>
<dbReference type="Gene3D" id="2.60.200.60">
    <property type="match status" value="2"/>
</dbReference>
<organism evidence="1 2">
    <name type="scientific">Photobacterium profundum (strain SS9)</name>
    <dbReference type="NCBI Taxonomy" id="298386"/>
    <lineage>
        <taxon>Bacteria</taxon>
        <taxon>Pseudomonadati</taxon>
        <taxon>Pseudomonadota</taxon>
        <taxon>Gammaproteobacteria</taxon>
        <taxon>Vibrionales</taxon>
        <taxon>Vibrionaceae</taxon>
        <taxon>Photobacterium</taxon>
    </lineage>
</organism>
<dbReference type="EMBL" id="CR378665">
    <property type="protein sequence ID" value="CAG19097.1"/>
    <property type="molecule type" value="Genomic_DNA"/>
</dbReference>
<evidence type="ECO:0000313" key="1">
    <source>
        <dbReference type="EMBL" id="CAG19097.1"/>
    </source>
</evidence>
<sequence length="96" mass="9327">MGKPAAVLSSHHVCPQYSGKIPHCGGPIVAGSGNVFIGGLPAAKQGDQMVCYGGPPDSISAGSGSVFINGKPAARMGDSSSHGGKIVAGIANVLIG</sequence>
<accession>Q6LUC8</accession>
<reference evidence="2" key="1">
    <citation type="journal article" date="2005" name="Science">
        <title>Life at depth: Photobacterium profundum genome sequence and expression analysis.</title>
        <authorList>
            <person name="Vezzi A."/>
            <person name="Campanaro S."/>
            <person name="D'Angelo M."/>
            <person name="Simonato F."/>
            <person name="Vitulo N."/>
            <person name="Lauro F.M."/>
            <person name="Cestaro A."/>
            <person name="Malacrida G."/>
            <person name="Simionati B."/>
            <person name="Cannata N."/>
            <person name="Romualdi C."/>
            <person name="Bartlett D.H."/>
            <person name="Valle G."/>
        </authorList>
    </citation>
    <scope>NUCLEOTIDE SEQUENCE [LARGE SCALE GENOMIC DNA]</scope>
    <source>
        <strain evidence="2">ATCC BAA-1253 / SS9</strain>
    </source>
</reference>
<dbReference type="CDD" id="cd14738">
    <property type="entry name" value="PAAR_2"/>
    <property type="match status" value="1"/>
</dbReference>
<dbReference type="KEGG" id="ppr:PBPRA0676"/>